<gene>
    <name evidence="1" type="ORF">DCF25_02200</name>
</gene>
<dbReference type="EMBL" id="QBMC01000007">
    <property type="protein sequence ID" value="PZO22746.1"/>
    <property type="molecule type" value="Genomic_DNA"/>
</dbReference>
<reference evidence="1 2" key="2">
    <citation type="submission" date="2018-06" db="EMBL/GenBank/DDBJ databases">
        <title>Metagenomic assembly of (sub)arctic Cyanobacteria and their associated microbiome from non-axenic cultures.</title>
        <authorList>
            <person name="Baurain D."/>
        </authorList>
    </citation>
    <scope>NUCLEOTIDE SEQUENCE [LARGE SCALE GENOMIC DNA]</scope>
    <source>
        <strain evidence="1">ULC129bin1</strain>
    </source>
</reference>
<organism evidence="1 2">
    <name type="scientific">Leptolyngbya foveolarum</name>
    <dbReference type="NCBI Taxonomy" id="47253"/>
    <lineage>
        <taxon>Bacteria</taxon>
        <taxon>Bacillati</taxon>
        <taxon>Cyanobacteriota</taxon>
        <taxon>Cyanophyceae</taxon>
        <taxon>Leptolyngbyales</taxon>
        <taxon>Leptolyngbyaceae</taxon>
        <taxon>Leptolyngbya group</taxon>
        <taxon>Leptolyngbya</taxon>
    </lineage>
</organism>
<reference evidence="2" key="1">
    <citation type="submission" date="2018-04" db="EMBL/GenBank/DDBJ databases">
        <authorList>
            <person name="Cornet L."/>
        </authorList>
    </citation>
    <scope>NUCLEOTIDE SEQUENCE [LARGE SCALE GENOMIC DNA]</scope>
</reference>
<evidence type="ECO:0000313" key="1">
    <source>
        <dbReference type="EMBL" id="PZO22746.1"/>
    </source>
</evidence>
<evidence type="ECO:0000313" key="2">
    <source>
        <dbReference type="Proteomes" id="UP000249354"/>
    </source>
</evidence>
<dbReference type="AlphaFoldDB" id="A0A2W4UMX1"/>
<name>A0A2W4UMX1_9CYAN</name>
<proteinExistence type="predicted"/>
<protein>
    <submittedName>
        <fullName evidence="1">Uncharacterized protein</fullName>
    </submittedName>
</protein>
<comment type="caution">
    <text evidence="1">The sequence shown here is derived from an EMBL/GenBank/DDBJ whole genome shotgun (WGS) entry which is preliminary data.</text>
</comment>
<accession>A0A2W4UMX1</accession>
<dbReference type="Proteomes" id="UP000249354">
    <property type="component" value="Unassembled WGS sequence"/>
</dbReference>
<sequence length="91" mass="9732">MTSLLEALKSAQFVTNSQGQQVAVQIQPAVWNALVAWLESTSSVPTLEEIDVSQAVGNGQDAVLVQAAAKLSEPSFASVWNNPEDDVYNDL</sequence>